<accession>A0A448X905</accession>
<organism evidence="1 2">
    <name type="scientific">Protopolystoma xenopodis</name>
    <dbReference type="NCBI Taxonomy" id="117903"/>
    <lineage>
        <taxon>Eukaryota</taxon>
        <taxon>Metazoa</taxon>
        <taxon>Spiralia</taxon>
        <taxon>Lophotrochozoa</taxon>
        <taxon>Platyhelminthes</taxon>
        <taxon>Monogenea</taxon>
        <taxon>Polyopisthocotylea</taxon>
        <taxon>Polystomatidea</taxon>
        <taxon>Polystomatidae</taxon>
        <taxon>Protopolystoma</taxon>
    </lineage>
</organism>
<dbReference type="AlphaFoldDB" id="A0A448X905"/>
<dbReference type="EMBL" id="CAAALY010119833">
    <property type="protein sequence ID" value="VEL31207.1"/>
    <property type="molecule type" value="Genomic_DNA"/>
</dbReference>
<evidence type="ECO:0000313" key="2">
    <source>
        <dbReference type="Proteomes" id="UP000784294"/>
    </source>
</evidence>
<reference evidence="1" key="1">
    <citation type="submission" date="2018-11" db="EMBL/GenBank/DDBJ databases">
        <authorList>
            <consortium name="Pathogen Informatics"/>
        </authorList>
    </citation>
    <scope>NUCLEOTIDE SEQUENCE</scope>
</reference>
<proteinExistence type="predicted"/>
<comment type="caution">
    <text evidence="1">The sequence shown here is derived from an EMBL/GenBank/DDBJ whole genome shotgun (WGS) entry which is preliminary data.</text>
</comment>
<keyword evidence="2" id="KW-1185">Reference proteome</keyword>
<dbReference type="Proteomes" id="UP000784294">
    <property type="component" value="Unassembled WGS sequence"/>
</dbReference>
<evidence type="ECO:0000313" key="1">
    <source>
        <dbReference type="EMBL" id="VEL31207.1"/>
    </source>
</evidence>
<gene>
    <name evidence="1" type="ORF">PXEA_LOCUS24647</name>
</gene>
<name>A0A448X905_9PLAT</name>
<sequence length="69" mass="7764">MREYSITNLDHFGIDVVIQFDTLLVLAHLCTFYRLTEHSSLPKASAVDKTIRSLQSRQSIGNRVTTGPT</sequence>
<protein>
    <submittedName>
        <fullName evidence="1">Uncharacterized protein</fullName>
    </submittedName>
</protein>